<comment type="caution">
    <text evidence="3">The sequence shown here is derived from an EMBL/GenBank/DDBJ whole genome shotgun (WGS) entry which is preliminary data.</text>
</comment>
<gene>
    <name evidence="3" type="ORF">QTP70_013677</name>
</gene>
<keyword evidence="2" id="KW-1133">Transmembrane helix</keyword>
<keyword evidence="4" id="KW-1185">Reference proteome</keyword>
<dbReference type="InterPro" id="IPR028064">
    <property type="entry name" value="TMEM154"/>
</dbReference>
<evidence type="ECO:0000313" key="3">
    <source>
        <dbReference type="EMBL" id="KAK3507315.1"/>
    </source>
</evidence>
<feature type="transmembrane region" description="Helical" evidence="2">
    <location>
        <begin position="152"/>
        <end position="175"/>
    </location>
</feature>
<evidence type="ECO:0000256" key="1">
    <source>
        <dbReference type="SAM" id="MobiDB-lite"/>
    </source>
</evidence>
<sequence>MTEGWCYGTMSVSALSKGHYCQRGLWEMAPDVLLFILALTACLIEPAHCDEIKESGVTKAVAQSTEISTTITLTPPVTTGTWSNTFTVDVQEEEVSGGAETLAQVTLEQNYKKAKSAPKSSEYTTEVNHDFEGQNTTTPDDDQQEQTDTWKMFMIAAACLTLTLLLAVVAAGLLITCRRRKKNTADPEKDDPYLDDDFGEKVPMPMFEDDMPSVMELEMEDFEKWMIKGGSNISMDSKKRHPS</sequence>
<accession>A0AAE0UII2</accession>
<evidence type="ECO:0000256" key="2">
    <source>
        <dbReference type="SAM" id="Phobius"/>
    </source>
</evidence>
<feature type="region of interest" description="Disordered" evidence="1">
    <location>
        <begin position="181"/>
        <end position="201"/>
    </location>
</feature>
<dbReference type="EMBL" id="JAUCMX010000029">
    <property type="protein sequence ID" value="KAK3507315.1"/>
    <property type="molecule type" value="Genomic_DNA"/>
</dbReference>
<protein>
    <recommendedName>
        <fullName evidence="5">Transmembrane protein 154</fullName>
    </recommendedName>
</protein>
<reference evidence="3" key="1">
    <citation type="submission" date="2023-06" db="EMBL/GenBank/DDBJ databases">
        <title>Male Hemibagrus guttatus genome.</title>
        <authorList>
            <person name="Bian C."/>
        </authorList>
    </citation>
    <scope>NUCLEOTIDE SEQUENCE</scope>
    <source>
        <strain evidence="3">Male_cb2023</strain>
        <tissue evidence="3">Muscle</tissue>
    </source>
</reference>
<dbReference type="InterPro" id="IPR053087">
    <property type="entry name" value="TMEM154-like"/>
</dbReference>
<proteinExistence type="predicted"/>
<organism evidence="3 4">
    <name type="scientific">Hemibagrus guttatus</name>
    <dbReference type="NCBI Taxonomy" id="175788"/>
    <lineage>
        <taxon>Eukaryota</taxon>
        <taxon>Metazoa</taxon>
        <taxon>Chordata</taxon>
        <taxon>Craniata</taxon>
        <taxon>Vertebrata</taxon>
        <taxon>Euteleostomi</taxon>
        <taxon>Actinopterygii</taxon>
        <taxon>Neopterygii</taxon>
        <taxon>Teleostei</taxon>
        <taxon>Ostariophysi</taxon>
        <taxon>Siluriformes</taxon>
        <taxon>Bagridae</taxon>
        <taxon>Hemibagrus</taxon>
    </lineage>
</organism>
<dbReference type="Proteomes" id="UP001274896">
    <property type="component" value="Unassembled WGS sequence"/>
</dbReference>
<dbReference type="AlphaFoldDB" id="A0AAE0UII2"/>
<keyword evidence="2" id="KW-0472">Membrane</keyword>
<dbReference type="PANTHER" id="PTHR36526">
    <property type="entry name" value="TRANSMEMBRANE PROTEIN 154"/>
    <property type="match status" value="1"/>
</dbReference>
<keyword evidence="2" id="KW-0812">Transmembrane</keyword>
<evidence type="ECO:0000313" key="4">
    <source>
        <dbReference type="Proteomes" id="UP001274896"/>
    </source>
</evidence>
<name>A0AAE0UII2_9TELE</name>
<evidence type="ECO:0008006" key="5">
    <source>
        <dbReference type="Google" id="ProtNLM"/>
    </source>
</evidence>
<dbReference type="Pfam" id="PF15102">
    <property type="entry name" value="TMEM154"/>
    <property type="match status" value="1"/>
</dbReference>
<feature type="compositionally biased region" description="Basic and acidic residues" evidence="1">
    <location>
        <begin position="183"/>
        <end position="192"/>
    </location>
</feature>
<feature type="region of interest" description="Disordered" evidence="1">
    <location>
        <begin position="113"/>
        <end position="144"/>
    </location>
</feature>
<dbReference type="PANTHER" id="PTHR36526:SF1">
    <property type="entry name" value="TRANSMEMBRANE PROTEIN 154"/>
    <property type="match status" value="1"/>
</dbReference>